<feature type="compositionally biased region" description="Basic residues" evidence="1">
    <location>
        <begin position="132"/>
        <end position="142"/>
    </location>
</feature>
<gene>
    <name evidence="2" type="ORF">JI741_09015</name>
</gene>
<keyword evidence="3" id="KW-1185">Reference proteome</keyword>
<name>A0ABS1KPH6_9BACT</name>
<dbReference type="Proteomes" id="UP000613030">
    <property type="component" value="Unassembled WGS sequence"/>
</dbReference>
<comment type="caution">
    <text evidence="2">The sequence shown here is derived from an EMBL/GenBank/DDBJ whole genome shotgun (WGS) entry which is preliminary data.</text>
</comment>
<proteinExistence type="predicted"/>
<dbReference type="RefSeq" id="WP_202008707.1">
    <property type="nucleotide sequence ID" value="NZ_JAERRB010000002.1"/>
</dbReference>
<organism evidence="2 3">
    <name type="scientific">Chryseolinea lacunae</name>
    <dbReference type="NCBI Taxonomy" id="2801331"/>
    <lineage>
        <taxon>Bacteria</taxon>
        <taxon>Pseudomonadati</taxon>
        <taxon>Bacteroidota</taxon>
        <taxon>Cytophagia</taxon>
        <taxon>Cytophagales</taxon>
        <taxon>Fulvivirgaceae</taxon>
        <taxon>Chryseolinea</taxon>
    </lineage>
</organism>
<accession>A0ABS1KPH6</accession>
<evidence type="ECO:0000313" key="2">
    <source>
        <dbReference type="EMBL" id="MBL0741359.1"/>
    </source>
</evidence>
<evidence type="ECO:0000313" key="3">
    <source>
        <dbReference type="Proteomes" id="UP000613030"/>
    </source>
</evidence>
<reference evidence="2 3" key="1">
    <citation type="submission" date="2021-01" db="EMBL/GenBank/DDBJ databases">
        <title>Chryseolinea sp. Jin1 Genome sequencing and assembly.</title>
        <authorList>
            <person name="Kim I."/>
        </authorList>
    </citation>
    <scope>NUCLEOTIDE SEQUENCE [LARGE SCALE GENOMIC DNA]</scope>
    <source>
        <strain evidence="2 3">Jin1</strain>
    </source>
</reference>
<sequence length="142" mass="15937">MAEYLSSAFDSLVCMISFHKSSSLINARFREGKDGTVYGLTLVDNRKCAVFNGSDLGKGYSGQALIKRFEEKPRLVTAGEKERHALTPQGSELPQLQLRDLSLPTWIHDIAKEFLNVMKAEKSGQEPINPSLKKKKRKKKRG</sequence>
<feature type="region of interest" description="Disordered" evidence="1">
    <location>
        <begin position="121"/>
        <end position="142"/>
    </location>
</feature>
<dbReference type="EMBL" id="JAERRB010000002">
    <property type="protein sequence ID" value="MBL0741359.1"/>
    <property type="molecule type" value="Genomic_DNA"/>
</dbReference>
<evidence type="ECO:0000256" key="1">
    <source>
        <dbReference type="SAM" id="MobiDB-lite"/>
    </source>
</evidence>
<protein>
    <submittedName>
        <fullName evidence="2">Uncharacterized protein</fullName>
    </submittedName>
</protein>